<dbReference type="Proteomes" id="UP001383192">
    <property type="component" value="Unassembled WGS sequence"/>
</dbReference>
<feature type="region of interest" description="Disordered" evidence="1">
    <location>
        <begin position="1"/>
        <end position="28"/>
    </location>
</feature>
<keyword evidence="3" id="KW-1185">Reference proteome</keyword>
<evidence type="ECO:0000256" key="1">
    <source>
        <dbReference type="SAM" id="MobiDB-lite"/>
    </source>
</evidence>
<accession>A0AAW0BLL6</accession>
<reference evidence="2 3" key="1">
    <citation type="submission" date="2024-01" db="EMBL/GenBank/DDBJ databases">
        <title>A draft genome for a cacao thread blight-causing isolate of Paramarasmius palmivorus.</title>
        <authorList>
            <person name="Baruah I.K."/>
            <person name="Bukari Y."/>
            <person name="Amoako-Attah I."/>
            <person name="Meinhardt L.W."/>
            <person name="Bailey B.A."/>
            <person name="Cohen S.P."/>
        </authorList>
    </citation>
    <scope>NUCLEOTIDE SEQUENCE [LARGE SCALE GENOMIC DNA]</scope>
    <source>
        <strain evidence="2 3">GH-12</strain>
    </source>
</reference>
<organism evidence="2 3">
    <name type="scientific">Paramarasmius palmivorus</name>
    <dbReference type="NCBI Taxonomy" id="297713"/>
    <lineage>
        <taxon>Eukaryota</taxon>
        <taxon>Fungi</taxon>
        <taxon>Dikarya</taxon>
        <taxon>Basidiomycota</taxon>
        <taxon>Agaricomycotina</taxon>
        <taxon>Agaricomycetes</taxon>
        <taxon>Agaricomycetidae</taxon>
        <taxon>Agaricales</taxon>
        <taxon>Marasmiineae</taxon>
        <taxon>Marasmiaceae</taxon>
        <taxon>Paramarasmius</taxon>
    </lineage>
</organism>
<dbReference type="Pfam" id="PF26113">
    <property type="entry name" value="GH16_XgeA"/>
    <property type="match status" value="1"/>
</dbReference>
<protein>
    <submittedName>
        <fullName evidence="2">Uncharacterized protein</fullName>
    </submittedName>
</protein>
<dbReference type="EMBL" id="JAYKXP010000096">
    <property type="protein sequence ID" value="KAK7027407.1"/>
    <property type="molecule type" value="Genomic_DNA"/>
</dbReference>
<evidence type="ECO:0000313" key="3">
    <source>
        <dbReference type="Proteomes" id="UP001383192"/>
    </source>
</evidence>
<comment type="caution">
    <text evidence="2">The sequence shown here is derived from an EMBL/GenBank/DDBJ whole genome shotgun (WGS) entry which is preliminary data.</text>
</comment>
<evidence type="ECO:0000313" key="2">
    <source>
        <dbReference type="EMBL" id="KAK7027407.1"/>
    </source>
</evidence>
<feature type="compositionally biased region" description="Polar residues" evidence="1">
    <location>
        <begin position="1"/>
        <end position="26"/>
    </location>
</feature>
<gene>
    <name evidence="2" type="ORF">VNI00_015243</name>
</gene>
<sequence>MAQWQTDYVQQPEPQSPKTLKGSTASDRCREPIEREAGERDGGMFALQIDVERVSMWFWSRQYIPFSISQAKFREGMNVDISDWRRPSAVYPAVGHGQKLALGVTLCGDQAGEPEVHTETCLDPGVGESQCHHGPNSFTSAYWEISYIRTFTLHAVRRKPRLFARAESGTSTTSSIDLLPSIHLSIKINPPHPTLFKPTTVATTATSHSDGQVVAETGTASTITIFNPTSTEDPRFTRTWVKATVVIFQPTTGSVFVATVAATSTPEAGDNETDTVSDIAATPTSSQSTATVVDITVGGSVKSITLTVPGVGVVGATTRLGASGPTFSQTDATLPSGSSSNPGSLTGISVDVVDITVGGSVESITLTVPGVGVVGATTSNSVGLGASSQTDATLPSGSAVSSNAGSLTRISVDLLVAGLVLSIFAEIHIT</sequence>
<dbReference type="AlphaFoldDB" id="A0AAW0BLL6"/>
<proteinExistence type="predicted"/>
<name>A0AAW0BLL6_9AGAR</name>
<dbReference type="Gene3D" id="2.60.120.200">
    <property type="match status" value="1"/>
</dbReference>